<name>A0A7Z0D8C8_9ACTN</name>
<reference evidence="1 2" key="1">
    <citation type="submission" date="2020-07" db="EMBL/GenBank/DDBJ databases">
        <title>Sequencing the genomes of 1000 actinobacteria strains.</title>
        <authorList>
            <person name="Klenk H.-P."/>
        </authorList>
    </citation>
    <scope>NUCLEOTIDE SEQUENCE [LARGE SCALE GENOMIC DNA]</scope>
    <source>
        <strain evidence="1 2">DSM 103164</strain>
    </source>
</reference>
<dbReference type="RefSeq" id="WP_179444718.1">
    <property type="nucleotide sequence ID" value="NZ_JACBZS010000001.1"/>
</dbReference>
<dbReference type="GO" id="GO:0003677">
    <property type="term" value="F:DNA binding"/>
    <property type="evidence" value="ECO:0007669"/>
    <property type="project" value="InterPro"/>
</dbReference>
<sequence>MPEHRAYPGDYPTMPTVSYAPIDDAQPDPGEVAWAWIAYEDDPTRGKTRPSMIIGRDDAWLLGLPMTSKDHDRDEAQEARENRFWYDIGTGPWDPEGRSSEVRLNRIVRIHPDDVVHRSARIDRAIFDAVITAMRAYY</sequence>
<dbReference type="EMBL" id="JACBZS010000001">
    <property type="protein sequence ID" value="NYI70811.1"/>
    <property type="molecule type" value="Genomic_DNA"/>
</dbReference>
<dbReference type="Proteomes" id="UP000527616">
    <property type="component" value="Unassembled WGS sequence"/>
</dbReference>
<evidence type="ECO:0000313" key="2">
    <source>
        <dbReference type="Proteomes" id="UP000527616"/>
    </source>
</evidence>
<organism evidence="1 2">
    <name type="scientific">Naumannella cuiyingiana</name>
    <dbReference type="NCBI Taxonomy" id="1347891"/>
    <lineage>
        <taxon>Bacteria</taxon>
        <taxon>Bacillati</taxon>
        <taxon>Actinomycetota</taxon>
        <taxon>Actinomycetes</taxon>
        <taxon>Propionibacteriales</taxon>
        <taxon>Propionibacteriaceae</taxon>
        <taxon>Naumannella</taxon>
    </lineage>
</organism>
<dbReference type="Pfam" id="PF02452">
    <property type="entry name" value="PemK_toxin"/>
    <property type="match status" value="1"/>
</dbReference>
<dbReference type="AlphaFoldDB" id="A0A7Z0D8C8"/>
<comment type="caution">
    <text evidence="1">The sequence shown here is derived from an EMBL/GenBank/DDBJ whole genome shotgun (WGS) entry which is preliminary data.</text>
</comment>
<proteinExistence type="predicted"/>
<keyword evidence="2" id="KW-1185">Reference proteome</keyword>
<gene>
    <name evidence="1" type="ORF">GGQ54_001371</name>
</gene>
<evidence type="ECO:0008006" key="3">
    <source>
        <dbReference type="Google" id="ProtNLM"/>
    </source>
</evidence>
<dbReference type="InterPro" id="IPR003477">
    <property type="entry name" value="PemK-like"/>
</dbReference>
<dbReference type="SUPFAM" id="SSF50118">
    <property type="entry name" value="Cell growth inhibitor/plasmid maintenance toxic component"/>
    <property type="match status" value="1"/>
</dbReference>
<evidence type="ECO:0000313" key="1">
    <source>
        <dbReference type="EMBL" id="NYI70811.1"/>
    </source>
</evidence>
<protein>
    <recommendedName>
        <fullName evidence="3">Growth inhibitor PemK</fullName>
    </recommendedName>
</protein>
<accession>A0A7Z0D8C8</accession>